<dbReference type="EMBL" id="KE688364">
    <property type="protein sequence ID" value="ERE51844.1"/>
    <property type="molecule type" value="Genomic_DNA"/>
</dbReference>
<evidence type="ECO:0000313" key="3">
    <source>
        <dbReference type="Proteomes" id="UP000030759"/>
    </source>
</evidence>
<feature type="region of interest" description="Disordered" evidence="1">
    <location>
        <begin position="56"/>
        <end position="92"/>
    </location>
</feature>
<gene>
    <name evidence="2" type="ORF">H671_21358</name>
</gene>
<proteinExistence type="predicted"/>
<organism evidence="2 3">
    <name type="scientific">Cricetulus griseus</name>
    <name type="common">Chinese hamster</name>
    <name type="synonym">Cricetulus barabensis griseus</name>
    <dbReference type="NCBI Taxonomy" id="10029"/>
    <lineage>
        <taxon>Eukaryota</taxon>
        <taxon>Metazoa</taxon>
        <taxon>Chordata</taxon>
        <taxon>Craniata</taxon>
        <taxon>Vertebrata</taxon>
        <taxon>Euteleostomi</taxon>
        <taxon>Mammalia</taxon>
        <taxon>Eutheria</taxon>
        <taxon>Euarchontoglires</taxon>
        <taxon>Glires</taxon>
        <taxon>Rodentia</taxon>
        <taxon>Myomorpha</taxon>
        <taxon>Muroidea</taxon>
        <taxon>Cricetidae</taxon>
        <taxon>Cricetinae</taxon>
        <taxon>Cricetulus</taxon>
    </lineage>
</organism>
<sequence length="220" mass="24177">MGISHSSKEAWERESTSDFWWTQIQEGSWSQDDFSWDQIKQVPAAERRPAYHPARELRLCPGPGAQPDLLQGPPRLLRQPEPGQGDERPGEKISFEDFLTIISYGRLALQQGAAPPGEAGLPLPPLITLQEYRRVAEDLLWAVRPAVGAGPAPPGHHLRGLRQDPARHPLGGQDESQPPEPRSHRLVPLIRVGSLPQSPREDPLSPAAAIGYVGPGGFYL</sequence>
<dbReference type="Proteomes" id="UP000030759">
    <property type="component" value="Unassembled WGS sequence"/>
</dbReference>
<reference evidence="3" key="1">
    <citation type="journal article" date="2013" name="Nat. Biotechnol.">
        <title>Chinese hamster genome sequenced from sorted chromosomes.</title>
        <authorList>
            <person name="Brinkrolf K."/>
            <person name="Rupp O."/>
            <person name="Laux H."/>
            <person name="Kollin F."/>
            <person name="Ernst W."/>
            <person name="Linke B."/>
            <person name="Kofler R."/>
            <person name="Romand S."/>
            <person name="Hesse F."/>
            <person name="Budach W.E."/>
            <person name="Galosy S."/>
            <person name="Muller D."/>
            <person name="Noll T."/>
            <person name="Wienberg J."/>
            <person name="Jostock T."/>
            <person name="Leonard M."/>
            <person name="Grillari J."/>
            <person name="Tauch A."/>
            <person name="Goesmann A."/>
            <person name="Helk B."/>
            <person name="Mott J.E."/>
            <person name="Puhler A."/>
            <person name="Borth N."/>
        </authorList>
    </citation>
    <scope>NUCLEOTIDE SEQUENCE [LARGE SCALE GENOMIC DNA]</scope>
    <source>
        <strain evidence="3">17A/GY</strain>
    </source>
</reference>
<evidence type="ECO:0000313" key="2">
    <source>
        <dbReference type="EMBL" id="ERE51844.1"/>
    </source>
</evidence>
<dbReference type="AlphaFoldDB" id="A0A061HVR1"/>
<protein>
    <submittedName>
        <fullName evidence="2">Tescalcin-like protein</fullName>
    </submittedName>
</protein>
<feature type="region of interest" description="Disordered" evidence="1">
    <location>
        <begin position="151"/>
        <end position="207"/>
    </location>
</feature>
<accession>A0A061HVR1</accession>
<evidence type="ECO:0000256" key="1">
    <source>
        <dbReference type="SAM" id="MobiDB-lite"/>
    </source>
</evidence>
<name>A0A061HVR1_CRIGR</name>
<feature type="compositionally biased region" description="Low complexity" evidence="1">
    <location>
        <begin position="66"/>
        <end position="83"/>
    </location>
</feature>